<evidence type="ECO:0000313" key="2">
    <source>
        <dbReference type="EMBL" id="CAE1239704.1"/>
    </source>
</evidence>
<feature type="transmembrane region" description="Helical" evidence="1">
    <location>
        <begin position="145"/>
        <end position="165"/>
    </location>
</feature>
<feature type="transmembrane region" description="Helical" evidence="1">
    <location>
        <begin position="374"/>
        <end position="392"/>
    </location>
</feature>
<comment type="caution">
    <text evidence="2">The sequence shown here is derived from an EMBL/GenBank/DDBJ whole genome shotgun (WGS) entry which is preliminary data.</text>
</comment>
<feature type="transmembrane region" description="Helical" evidence="1">
    <location>
        <begin position="101"/>
        <end position="125"/>
    </location>
</feature>
<feature type="transmembrane region" description="Helical" evidence="1">
    <location>
        <begin position="177"/>
        <end position="199"/>
    </location>
</feature>
<keyword evidence="1" id="KW-1133">Transmembrane helix</keyword>
<feature type="transmembrane region" description="Helical" evidence="1">
    <location>
        <begin position="569"/>
        <end position="586"/>
    </location>
</feature>
<name>A0A812BQZ4_ACAPH</name>
<organism evidence="2 3">
    <name type="scientific">Acanthosepion pharaonis</name>
    <name type="common">Pharaoh cuttlefish</name>
    <name type="synonym">Sepia pharaonis</name>
    <dbReference type="NCBI Taxonomy" id="158019"/>
    <lineage>
        <taxon>Eukaryota</taxon>
        <taxon>Metazoa</taxon>
        <taxon>Spiralia</taxon>
        <taxon>Lophotrochozoa</taxon>
        <taxon>Mollusca</taxon>
        <taxon>Cephalopoda</taxon>
        <taxon>Coleoidea</taxon>
        <taxon>Decapodiformes</taxon>
        <taxon>Sepiida</taxon>
        <taxon>Sepiina</taxon>
        <taxon>Sepiidae</taxon>
        <taxon>Acanthosepion</taxon>
    </lineage>
</organism>
<keyword evidence="3" id="KW-1185">Reference proteome</keyword>
<evidence type="ECO:0000256" key="1">
    <source>
        <dbReference type="SAM" id="Phobius"/>
    </source>
</evidence>
<feature type="transmembrane region" description="Helical" evidence="1">
    <location>
        <begin position="219"/>
        <end position="244"/>
    </location>
</feature>
<gene>
    <name evidence="2" type="ORF">SPHA_21939</name>
</gene>
<feature type="transmembrane region" description="Helical" evidence="1">
    <location>
        <begin position="286"/>
        <end position="312"/>
    </location>
</feature>
<feature type="transmembrane region" description="Helical" evidence="1">
    <location>
        <begin position="60"/>
        <end position="81"/>
    </location>
</feature>
<dbReference type="EMBL" id="CAHIKZ030000807">
    <property type="protein sequence ID" value="CAE1239704.1"/>
    <property type="molecule type" value="Genomic_DNA"/>
</dbReference>
<sequence length="587" mass="68569">MLTDIYLGEYWDTQPVFLYVEFSFLSIFATLFLFHIFFCHPVFPPKHTFSSTNFSFYHSLLFTIPFHILSYIFLPFLFFSMTDSPFTLADSISAYPLHTSFSFQSSLFTVFLFNFLLSPLPFSILSYSYSFQSFPFQSSPFTTPLFNPLLSLLFSVFPFSIFSFHHSSFQSSLIPTLFSPSLFNLLLSPLLFSILSYPYSFQSFPFQSSPFTTPLFNPLLSLLFSVLPYSPLFFSIVCFFLFIFKLFFTFLTICEFHSFMFCTCYFLYLFFILILFFLFSCSLSLIFFYHVPIGNSFSLILIIFCLLTSSLYQISLQLHSICFFSLFTISSCFSIIFSINKRSSITTPFFSYSLVLFFLLSKILNSFFFSLTSFLLDHFLSIFSGFIFYYLQLLQSIAPLFRDVFLHPVHFPSLPLFLPSFLLTHHSSFDAFYTLCTSPFFPLPSFFLFFFLSSFLPSFLHTIVYHSLFQDIFYTLCTALFLISSSSLHPFSPFLPPFLLSHNLLTHHSSFVSLHFLTIFFPFIHLKHSLINSSFSLNLSIFSHIFILTLLHCPYFYHPPSVPSPSSIYQLLYVFYIILSRHLLFIL</sequence>
<dbReference type="AlphaFoldDB" id="A0A812BQZ4"/>
<protein>
    <submittedName>
        <fullName evidence="2">Uncharacterized protein</fullName>
    </submittedName>
</protein>
<keyword evidence="1" id="KW-0812">Transmembrane</keyword>
<feature type="transmembrane region" description="Helical" evidence="1">
    <location>
        <begin position="443"/>
        <end position="465"/>
    </location>
</feature>
<feature type="transmembrane region" description="Helical" evidence="1">
    <location>
        <begin position="536"/>
        <end position="557"/>
    </location>
</feature>
<evidence type="ECO:0000313" key="3">
    <source>
        <dbReference type="Proteomes" id="UP000597762"/>
    </source>
</evidence>
<feature type="transmembrane region" description="Helical" evidence="1">
    <location>
        <begin position="16"/>
        <end position="39"/>
    </location>
</feature>
<keyword evidence="1" id="KW-0472">Membrane</keyword>
<feature type="transmembrane region" description="Helical" evidence="1">
    <location>
        <begin position="504"/>
        <end position="524"/>
    </location>
</feature>
<reference evidence="2" key="1">
    <citation type="submission" date="2021-01" db="EMBL/GenBank/DDBJ databases">
        <authorList>
            <person name="Li R."/>
            <person name="Bekaert M."/>
        </authorList>
    </citation>
    <scope>NUCLEOTIDE SEQUENCE</scope>
    <source>
        <strain evidence="2">Farmed</strain>
    </source>
</reference>
<proteinExistence type="predicted"/>
<feature type="transmembrane region" description="Helical" evidence="1">
    <location>
        <begin position="318"/>
        <end position="337"/>
    </location>
</feature>
<feature type="transmembrane region" description="Helical" evidence="1">
    <location>
        <begin position="349"/>
        <end position="368"/>
    </location>
</feature>
<feature type="transmembrane region" description="Helical" evidence="1">
    <location>
        <begin position="472"/>
        <end position="492"/>
    </location>
</feature>
<dbReference type="Proteomes" id="UP000597762">
    <property type="component" value="Unassembled WGS sequence"/>
</dbReference>
<feature type="transmembrane region" description="Helical" evidence="1">
    <location>
        <begin position="256"/>
        <end position="279"/>
    </location>
</feature>
<accession>A0A812BQZ4</accession>